<gene>
    <name evidence="17" type="ORF">RDWZM_003974</name>
</gene>
<feature type="domain" description="ABC transmembrane type-1" evidence="16">
    <location>
        <begin position="730"/>
        <end position="862"/>
    </location>
</feature>
<feature type="transmembrane region" description="Helical" evidence="14">
    <location>
        <begin position="718"/>
        <end position="737"/>
    </location>
</feature>
<dbReference type="Gene3D" id="3.40.50.300">
    <property type="entry name" value="P-loop containing nucleotide triphosphate hydrolases"/>
    <property type="match status" value="2"/>
</dbReference>
<dbReference type="GO" id="GO:0008559">
    <property type="term" value="F:ABC-type xenobiotic transporter activity"/>
    <property type="evidence" value="ECO:0007669"/>
    <property type="project" value="UniProtKB-EC"/>
</dbReference>
<keyword evidence="18" id="KW-1185">Reference proteome</keyword>
<evidence type="ECO:0000256" key="9">
    <source>
        <dbReference type="ARBA" id="ARBA00022967"/>
    </source>
</evidence>
<dbReference type="GO" id="GO:0015421">
    <property type="term" value="F:ABC-type oligopeptide transporter activity"/>
    <property type="evidence" value="ECO:0007669"/>
    <property type="project" value="TreeGrafter"/>
</dbReference>
<evidence type="ECO:0000256" key="4">
    <source>
        <dbReference type="ARBA" id="ARBA00022448"/>
    </source>
</evidence>
<proteinExistence type="inferred from homology"/>
<feature type="transmembrane region" description="Helical" evidence="14">
    <location>
        <begin position="801"/>
        <end position="827"/>
    </location>
</feature>
<dbReference type="PANTHER" id="PTHR43394">
    <property type="entry name" value="ATP-DEPENDENT PERMEASE MDL1, MITOCHONDRIAL"/>
    <property type="match status" value="1"/>
</dbReference>
<dbReference type="AlphaFoldDB" id="A0A9Q0RT23"/>
<dbReference type="SUPFAM" id="SSF90123">
    <property type="entry name" value="ABC transporter transmembrane region"/>
    <property type="match status" value="2"/>
</dbReference>
<feature type="domain" description="ABC transporter" evidence="15">
    <location>
        <begin position="367"/>
        <end position="608"/>
    </location>
</feature>
<dbReference type="PROSITE" id="PS00211">
    <property type="entry name" value="ABC_TRANSPORTER_1"/>
    <property type="match status" value="2"/>
</dbReference>
<sequence>MENKNSSKNVEFKQISIKEMFTNLSIKDKLLLIAAIFCSILSAIGWPAFTIINGKVIDIFVQFESNYNKNQSNIERNQFMDHVFLYSGLQLSDSLLYMASMYGTLYFFQMFALRRVDAIKRQYVKAILRQEIAWFDSHSAGELSSQIANDFKKFETGLNENFGLLMANIAGAIVQLSIGLWNGWKLSLVILSITPVIYICSAIATKINSIYSAKEMEANSEANSMTEESISAIRTVVAFQGQQKELNKYEMKLKDAMRFSYRQSFVSALDNGIKWGILYTSLALGVWFGVKLLLDGEQNYTIGTVVIIFWSITGFGYNVAFASPYIESFQNARTAATRIMSVVKRKSTIDSNSNEGKKLPSNFKADLEFRNINFSYPSRIEIEVLKDFNLKVKSGQTIALVGSSGCGKSTIIELIQRFYDPNSGNVQLDGVDIKELNIGWLREQISVVGQEPVLFDTSIEENIRLGVQSDQIDSITQDDIVKAAKEANAHEFIESLPDGYKTFVGDRGMQLSGGQKQRIAIARALISKPRILLLDEATSALDLQSEQLVQSALEKASKGRTTIIVAHRLSTIKNADQIILIDDGKVSEMGTHQELMQQQSVYYEMVMNQNGHNLSNETCFDNESEMKNSKKIDQIENQNIQNNSDDQTEAIDTQHRRLLSIIWHINPLYFMVAFAAAFLYGLATPTYALIFGSLVGLFGQSDDPKYLWSETISHLTGLRIAMLCQALSTIIASLFIVQNFIRDKVRQDGETAQILGKLIIEIVNSIKTVTSLHKQNYFIQTLDQALRRHYQVVHSHVAGKAALIAISQGITFMAYAACYCFGGYLIYQHQITSSQFFRITESMVFGATVVGRTAVFSADYTKAKIAAKNIFKLIDEKSKVMIKRILNNSKQTNGNISFDCVQFQYPNREKSMVLNGLTFEANKGEIVALVGSSGCGKSTTIQLLEQFYKCTMFRRNQHFHLDVEWVRSQMALVQQEPTLFSYSIADNIAYGVNGRIVSFDEIVRAAQMANVHDFVMSLPQGYDTSVGSKGTQLSGGQKQRIAIARALIRNPSILLLDEATSALDTASEMIVQQALEEAAKGRTCLLVAHRLNTIVHANRIVVIHNGKNVEQGTHQQLINLKGHYWQLYNNAITETHDN</sequence>
<dbReference type="GO" id="GO:0005524">
    <property type="term" value="F:ATP binding"/>
    <property type="evidence" value="ECO:0007669"/>
    <property type="project" value="UniProtKB-KW"/>
</dbReference>
<dbReference type="InterPro" id="IPR017871">
    <property type="entry name" value="ABC_transporter-like_CS"/>
</dbReference>
<dbReference type="SMART" id="SM00382">
    <property type="entry name" value="AAA"/>
    <property type="match status" value="2"/>
</dbReference>
<dbReference type="EMBL" id="JAPWDV010000001">
    <property type="protein sequence ID" value="KAJ6225429.1"/>
    <property type="molecule type" value="Genomic_DNA"/>
</dbReference>
<name>A0A9Q0RT23_BLOTA</name>
<dbReference type="SUPFAM" id="SSF52540">
    <property type="entry name" value="P-loop containing nucleoside triphosphate hydrolases"/>
    <property type="match status" value="2"/>
</dbReference>
<evidence type="ECO:0000256" key="5">
    <source>
        <dbReference type="ARBA" id="ARBA00022692"/>
    </source>
</evidence>
<accession>A0A9Q0RT23</accession>
<dbReference type="InterPro" id="IPR003439">
    <property type="entry name" value="ABC_transporter-like_ATP-bd"/>
</dbReference>
<evidence type="ECO:0000313" key="17">
    <source>
        <dbReference type="EMBL" id="KAJ6225429.1"/>
    </source>
</evidence>
<evidence type="ECO:0000259" key="15">
    <source>
        <dbReference type="PROSITE" id="PS50893"/>
    </source>
</evidence>
<comment type="caution">
    <text evidence="17">The sequence shown here is derived from an EMBL/GenBank/DDBJ whole genome shotgun (WGS) entry which is preliminary data.</text>
</comment>
<keyword evidence="4" id="KW-0813">Transport</keyword>
<feature type="transmembrane region" description="Helical" evidence="14">
    <location>
        <begin position="95"/>
        <end position="113"/>
    </location>
</feature>
<evidence type="ECO:0000256" key="2">
    <source>
        <dbReference type="ARBA" id="ARBA00007577"/>
    </source>
</evidence>
<keyword evidence="10 14" id="KW-1133">Transmembrane helix</keyword>
<feature type="transmembrane region" description="Helical" evidence="14">
    <location>
        <begin position="186"/>
        <end position="204"/>
    </location>
</feature>
<feature type="domain" description="ABC transporter" evidence="15">
    <location>
        <begin position="896"/>
        <end position="1130"/>
    </location>
</feature>
<dbReference type="InterPro" id="IPR039421">
    <property type="entry name" value="Type_1_exporter"/>
</dbReference>
<dbReference type="GO" id="GO:0097254">
    <property type="term" value="P:renal tubular secretion"/>
    <property type="evidence" value="ECO:0007669"/>
    <property type="project" value="UniProtKB-ARBA"/>
</dbReference>
<evidence type="ECO:0000256" key="6">
    <source>
        <dbReference type="ARBA" id="ARBA00022737"/>
    </source>
</evidence>
<dbReference type="InterPro" id="IPR011527">
    <property type="entry name" value="ABC1_TM_dom"/>
</dbReference>
<evidence type="ECO:0000256" key="10">
    <source>
        <dbReference type="ARBA" id="ARBA00022989"/>
    </source>
</evidence>
<keyword evidence="7" id="KW-0547">Nucleotide-binding</keyword>
<feature type="transmembrane region" description="Helical" evidence="14">
    <location>
        <begin position="300"/>
        <end position="320"/>
    </location>
</feature>
<feature type="transmembrane region" description="Helical" evidence="14">
    <location>
        <begin position="272"/>
        <end position="294"/>
    </location>
</feature>
<keyword evidence="5 14" id="KW-0812">Transmembrane</keyword>
<dbReference type="GO" id="GO:0005743">
    <property type="term" value="C:mitochondrial inner membrane"/>
    <property type="evidence" value="ECO:0007669"/>
    <property type="project" value="TreeGrafter"/>
</dbReference>
<dbReference type="InterPro" id="IPR036640">
    <property type="entry name" value="ABC1_TM_sf"/>
</dbReference>
<evidence type="ECO:0000256" key="3">
    <source>
        <dbReference type="ARBA" id="ARBA00012191"/>
    </source>
</evidence>
<feature type="transmembrane region" description="Helical" evidence="14">
    <location>
        <begin position="668"/>
        <end position="698"/>
    </location>
</feature>
<reference evidence="17" key="1">
    <citation type="submission" date="2022-12" db="EMBL/GenBank/DDBJ databases">
        <title>Genome assemblies of Blomia tropicalis.</title>
        <authorList>
            <person name="Cui Y."/>
        </authorList>
    </citation>
    <scope>NUCLEOTIDE SEQUENCE</scope>
    <source>
        <tissue evidence="17">Adult mites</tissue>
    </source>
</reference>
<dbReference type="PANTHER" id="PTHR43394:SF27">
    <property type="entry name" value="ATP-DEPENDENT TRANSLOCASE ABCB1-LIKE"/>
    <property type="match status" value="1"/>
</dbReference>
<dbReference type="OMA" id="YEMCLGQ"/>
<dbReference type="FunFam" id="3.40.50.300:FF:000479">
    <property type="entry name" value="Multidrug resistance protein 1A"/>
    <property type="match status" value="1"/>
</dbReference>
<dbReference type="PROSITE" id="PS50929">
    <property type="entry name" value="ABC_TM1F"/>
    <property type="match status" value="2"/>
</dbReference>
<dbReference type="GO" id="GO:0017085">
    <property type="term" value="P:response to insecticide"/>
    <property type="evidence" value="ECO:0007669"/>
    <property type="project" value="UniProtKB-ARBA"/>
</dbReference>
<dbReference type="CDD" id="cd03249">
    <property type="entry name" value="ABC_MTABC3_MDL1_MDL2"/>
    <property type="match status" value="1"/>
</dbReference>
<dbReference type="CDD" id="cd18577">
    <property type="entry name" value="ABC_6TM_Pgp_ABCB1_D1_like"/>
    <property type="match status" value="1"/>
</dbReference>
<feature type="domain" description="ABC transmembrane type-1" evidence="16">
    <location>
        <begin position="33"/>
        <end position="331"/>
    </location>
</feature>
<keyword evidence="6" id="KW-0677">Repeat</keyword>
<dbReference type="InterPro" id="IPR003593">
    <property type="entry name" value="AAA+_ATPase"/>
</dbReference>
<keyword evidence="9" id="KW-1278">Translocase</keyword>
<evidence type="ECO:0000256" key="13">
    <source>
        <dbReference type="ARBA" id="ARBA00034018"/>
    </source>
</evidence>
<dbReference type="Gene3D" id="1.20.1560.10">
    <property type="entry name" value="ABC transporter type 1, transmembrane domain"/>
    <property type="match status" value="2"/>
</dbReference>
<dbReference type="Pfam" id="PF00664">
    <property type="entry name" value="ABC_membrane"/>
    <property type="match status" value="2"/>
</dbReference>
<evidence type="ECO:0000256" key="8">
    <source>
        <dbReference type="ARBA" id="ARBA00022840"/>
    </source>
</evidence>
<comment type="subcellular location">
    <subcellularLocation>
        <location evidence="1">Membrane</location>
        <topology evidence="1">Multi-pass membrane protein</topology>
    </subcellularLocation>
</comment>
<protein>
    <recommendedName>
        <fullName evidence="3">ABC-type xenobiotic transporter</fullName>
        <ecNumber evidence="3">7.6.2.2</ecNumber>
    </recommendedName>
</protein>
<dbReference type="GO" id="GO:0016887">
    <property type="term" value="F:ATP hydrolysis activity"/>
    <property type="evidence" value="ECO:0007669"/>
    <property type="project" value="InterPro"/>
</dbReference>
<dbReference type="InterPro" id="IPR027417">
    <property type="entry name" value="P-loop_NTPase"/>
</dbReference>
<evidence type="ECO:0000256" key="1">
    <source>
        <dbReference type="ARBA" id="ARBA00004141"/>
    </source>
</evidence>
<dbReference type="EC" id="7.6.2.2" evidence="3"/>
<organism evidence="17 18">
    <name type="scientific">Blomia tropicalis</name>
    <name type="common">Mite</name>
    <dbReference type="NCBI Taxonomy" id="40697"/>
    <lineage>
        <taxon>Eukaryota</taxon>
        <taxon>Metazoa</taxon>
        <taxon>Ecdysozoa</taxon>
        <taxon>Arthropoda</taxon>
        <taxon>Chelicerata</taxon>
        <taxon>Arachnida</taxon>
        <taxon>Acari</taxon>
        <taxon>Acariformes</taxon>
        <taxon>Sarcoptiformes</taxon>
        <taxon>Astigmata</taxon>
        <taxon>Glycyphagoidea</taxon>
        <taxon>Echimyopodidae</taxon>
        <taxon>Blomia</taxon>
    </lineage>
</organism>
<comment type="catalytic activity">
    <reaction evidence="13">
        <text>ATP + H2O + xenobioticSide 1 = ADP + phosphate + xenobioticSide 2.</text>
        <dbReference type="EC" id="7.6.2.2"/>
    </reaction>
</comment>
<evidence type="ECO:0000313" key="18">
    <source>
        <dbReference type="Proteomes" id="UP001142055"/>
    </source>
</evidence>
<evidence type="ECO:0000259" key="16">
    <source>
        <dbReference type="PROSITE" id="PS50929"/>
    </source>
</evidence>
<evidence type="ECO:0000256" key="7">
    <source>
        <dbReference type="ARBA" id="ARBA00022741"/>
    </source>
</evidence>
<dbReference type="Proteomes" id="UP001142055">
    <property type="component" value="Chromosome 1"/>
</dbReference>
<feature type="transmembrane region" description="Helical" evidence="14">
    <location>
        <begin position="30"/>
        <end position="49"/>
    </location>
</feature>
<dbReference type="PROSITE" id="PS50893">
    <property type="entry name" value="ABC_TRANSPORTER_2"/>
    <property type="match status" value="2"/>
</dbReference>
<comment type="similarity">
    <text evidence="2">Belongs to the ABC transporter superfamily. ABCB family. Multidrug resistance exporter (TC 3.A.1.201) subfamily.</text>
</comment>
<evidence type="ECO:0000256" key="14">
    <source>
        <dbReference type="SAM" id="Phobius"/>
    </source>
</evidence>
<dbReference type="FunFam" id="3.40.50.300:FF:000205">
    <property type="entry name" value="ABC transporter B family member 4"/>
    <property type="match status" value="1"/>
</dbReference>
<keyword evidence="12" id="KW-0325">Glycoprotein</keyword>
<dbReference type="GO" id="GO:0090374">
    <property type="term" value="P:oligopeptide export from mitochondrion"/>
    <property type="evidence" value="ECO:0007669"/>
    <property type="project" value="TreeGrafter"/>
</dbReference>
<evidence type="ECO:0000256" key="11">
    <source>
        <dbReference type="ARBA" id="ARBA00023136"/>
    </source>
</evidence>
<dbReference type="Pfam" id="PF00005">
    <property type="entry name" value="ABC_tran"/>
    <property type="match status" value="2"/>
</dbReference>
<evidence type="ECO:0000256" key="12">
    <source>
        <dbReference type="ARBA" id="ARBA00023180"/>
    </source>
</evidence>
<feature type="transmembrane region" description="Helical" evidence="14">
    <location>
        <begin position="162"/>
        <end position="180"/>
    </location>
</feature>
<keyword evidence="8" id="KW-0067">ATP-binding</keyword>
<keyword evidence="11 14" id="KW-0472">Membrane</keyword>